<reference evidence="1" key="1">
    <citation type="submission" date="2018-05" db="EMBL/GenBank/DDBJ databases">
        <authorList>
            <person name="Lanie J.A."/>
            <person name="Ng W.-L."/>
            <person name="Kazmierczak K.M."/>
            <person name="Andrzejewski T.M."/>
            <person name="Davidsen T.M."/>
            <person name="Wayne K.J."/>
            <person name="Tettelin H."/>
            <person name="Glass J.I."/>
            <person name="Rusch D."/>
            <person name="Podicherti R."/>
            <person name="Tsui H.-C.T."/>
            <person name="Winkler M.E."/>
        </authorList>
    </citation>
    <scope>NUCLEOTIDE SEQUENCE</scope>
</reference>
<evidence type="ECO:0008006" key="2">
    <source>
        <dbReference type="Google" id="ProtNLM"/>
    </source>
</evidence>
<feature type="non-terminal residue" evidence="1">
    <location>
        <position position="92"/>
    </location>
</feature>
<dbReference type="InterPro" id="IPR029063">
    <property type="entry name" value="SAM-dependent_MTases_sf"/>
</dbReference>
<gene>
    <name evidence="1" type="ORF">METZ01_LOCUS513945</name>
</gene>
<dbReference type="Pfam" id="PF07021">
    <property type="entry name" value="MetW"/>
    <property type="match status" value="1"/>
</dbReference>
<organism evidence="1">
    <name type="scientific">marine metagenome</name>
    <dbReference type="NCBI Taxonomy" id="408172"/>
    <lineage>
        <taxon>unclassified sequences</taxon>
        <taxon>metagenomes</taxon>
        <taxon>ecological metagenomes</taxon>
    </lineage>
</organism>
<dbReference type="AlphaFoldDB" id="A0A383EWE1"/>
<dbReference type="EMBL" id="UINC01229398">
    <property type="protein sequence ID" value="SVE61091.1"/>
    <property type="molecule type" value="Genomic_DNA"/>
</dbReference>
<dbReference type="CDD" id="cd02440">
    <property type="entry name" value="AdoMet_MTases"/>
    <property type="match status" value="1"/>
</dbReference>
<name>A0A383EWE1_9ZZZZ</name>
<proteinExistence type="predicted"/>
<dbReference type="SUPFAM" id="SSF53335">
    <property type="entry name" value="S-adenosyl-L-methionine-dependent methyltransferases"/>
    <property type="match status" value="1"/>
</dbReference>
<accession>A0A383EWE1</accession>
<dbReference type="Gene3D" id="3.40.50.150">
    <property type="entry name" value="Vaccinia Virus protein VP39"/>
    <property type="match status" value="1"/>
</dbReference>
<protein>
    <recommendedName>
        <fullName evidence="2">Methyltransferase domain-containing protein</fullName>
    </recommendedName>
</protein>
<evidence type="ECO:0000313" key="1">
    <source>
        <dbReference type="EMBL" id="SVE61091.1"/>
    </source>
</evidence>
<sequence length="92" mass="10499">MNYFLKRGAAEQMDTQSFAEHTKYFDVASLVPEGKRVLDVGCGCGQLGALLKKKECIVNGVDISLDRLEFRKDYNMVWESNIENFNFKRTLG</sequence>
<dbReference type="InterPro" id="IPR010743">
    <property type="entry name" value="Methionine_synth_MetW"/>
</dbReference>